<dbReference type="PANTHER" id="PTHR43685">
    <property type="entry name" value="GLYCOSYLTRANSFERASE"/>
    <property type="match status" value="1"/>
</dbReference>
<dbReference type="RefSeq" id="WP_135703377.1">
    <property type="nucleotide sequence ID" value="NZ_CP038634.1"/>
</dbReference>
<dbReference type="OrthoDB" id="3180470at2"/>
<reference evidence="2 3" key="1">
    <citation type="submission" date="2019-03" db="EMBL/GenBank/DDBJ databases">
        <title>Efficiently degradation of phenoxyalkanoic acid herbicides by Cupriavidus oxalaticus strain X32.</title>
        <authorList>
            <person name="Sheng X."/>
        </authorList>
    </citation>
    <scope>NUCLEOTIDE SEQUENCE [LARGE SCALE GENOMIC DNA]</scope>
    <source>
        <strain evidence="2 3">X32</strain>
    </source>
</reference>
<proteinExistence type="predicted"/>
<dbReference type="Proteomes" id="UP000295294">
    <property type="component" value="Chromosome 1"/>
</dbReference>
<dbReference type="PANTHER" id="PTHR43685:SF2">
    <property type="entry name" value="GLYCOSYLTRANSFERASE 2-LIKE DOMAIN-CONTAINING PROTEIN"/>
    <property type="match status" value="1"/>
</dbReference>
<accession>A0A4V1BY68</accession>
<dbReference type="Pfam" id="PF00535">
    <property type="entry name" value="Glycos_transf_2"/>
    <property type="match status" value="1"/>
</dbReference>
<sequence length="310" mass="34541">MPARTFMPTFSVCVATCDQPEGLRHTLQSVADSTMPPHQLIVTDDSHGYDTREMMRRDYPDITYLEGPRRTRAANRNRILPVATGSHVLFLDDRTRLGPTFLQQMADCLADDYMHRTASGCATPLIVTGTDMCQGQRGKPRKAAFLGYPSLDYSHGERLCSVVLHSTVFPRELFDHIRFCEQLAAGYEDCEFASRAVYEFGHRIALVPSAVNQYMVSVGHDEDTEPASAASRLYVTYRRHGRSQHRPVRAALFLAVALPHMLARNVRQAGWHGAVPAWDTTRKLWALLRADRLPQARGAAAGTSLPGSMA</sequence>
<protein>
    <submittedName>
        <fullName evidence="2">Glycosyltransferase</fullName>
    </submittedName>
</protein>
<evidence type="ECO:0000313" key="3">
    <source>
        <dbReference type="Proteomes" id="UP000295294"/>
    </source>
</evidence>
<keyword evidence="2" id="KW-0808">Transferase</keyword>
<dbReference type="InterPro" id="IPR029044">
    <property type="entry name" value="Nucleotide-diphossugar_trans"/>
</dbReference>
<feature type="domain" description="Glycosyltransferase 2-like" evidence="1">
    <location>
        <begin position="11"/>
        <end position="111"/>
    </location>
</feature>
<dbReference type="Gene3D" id="3.90.550.10">
    <property type="entry name" value="Spore Coat Polysaccharide Biosynthesis Protein SpsA, Chain A"/>
    <property type="match status" value="1"/>
</dbReference>
<organism evidence="2 3">
    <name type="scientific">Cupriavidus oxalaticus</name>
    <dbReference type="NCBI Taxonomy" id="96344"/>
    <lineage>
        <taxon>Bacteria</taxon>
        <taxon>Pseudomonadati</taxon>
        <taxon>Pseudomonadota</taxon>
        <taxon>Betaproteobacteria</taxon>
        <taxon>Burkholderiales</taxon>
        <taxon>Burkholderiaceae</taxon>
        <taxon>Cupriavidus</taxon>
    </lineage>
</organism>
<evidence type="ECO:0000259" key="1">
    <source>
        <dbReference type="Pfam" id="PF00535"/>
    </source>
</evidence>
<dbReference type="AlphaFoldDB" id="A0A4V1BY68"/>
<dbReference type="KEGG" id="cox:E0W60_06250"/>
<evidence type="ECO:0000313" key="2">
    <source>
        <dbReference type="EMBL" id="QBY50772.1"/>
    </source>
</evidence>
<dbReference type="InterPro" id="IPR001173">
    <property type="entry name" value="Glyco_trans_2-like"/>
</dbReference>
<gene>
    <name evidence="2" type="ORF">E0W60_06250</name>
</gene>
<dbReference type="SUPFAM" id="SSF53448">
    <property type="entry name" value="Nucleotide-diphospho-sugar transferases"/>
    <property type="match status" value="1"/>
</dbReference>
<dbReference type="GO" id="GO:0016740">
    <property type="term" value="F:transferase activity"/>
    <property type="evidence" value="ECO:0007669"/>
    <property type="project" value="UniProtKB-KW"/>
</dbReference>
<dbReference type="InterPro" id="IPR050834">
    <property type="entry name" value="Glycosyltransf_2"/>
</dbReference>
<dbReference type="EMBL" id="CP038634">
    <property type="protein sequence ID" value="QBY50772.1"/>
    <property type="molecule type" value="Genomic_DNA"/>
</dbReference>
<name>A0A4V1BY68_9BURK</name>